<proteinExistence type="predicted"/>
<dbReference type="Proteomes" id="UP001057580">
    <property type="component" value="Chromosome"/>
</dbReference>
<evidence type="ECO:0000313" key="1">
    <source>
        <dbReference type="EMBL" id="UWM54557.1"/>
    </source>
</evidence>
<name>A0A9E7UAZ5_9EURY</name>
<gene>
    <name evidence="1" type="ORF">N0B31_20845</name>
</gene>
<sequence length="159" mass="17915">MTLDELAAYDVERMDEAEIRGFLSSHSVGVLGLPTGNAPSMRPMSFWYDGEDGLYLLYFLGSESRKVDLTERAKDARFLVFTTESTFSWRSVLLTGGLVEVPPEDVDDVREAVESVWRPEVFERALAEEEVRLYRFDIADRSGIKSVGLPPGFEAHDSE</sequence>
<dbReference type="GeneID" id="74944925"/>
<keyword evidence="2" id="KW-1185">Reference proteome</keyword>
<protein>
    <submittedName>
        <fullName evidence="1">Pyridoxamine 5'-phosphate oxidase family protein</fullName>
    </submittedName>
</protein>
<dbReference type="SUPFAM" id="SSF50475">
    <property type="entry name" value="FMN-binding split barrel"/>
    <property type="match status" value="1"/>
</dbReference>
<dbReference type="RefSeq" id="WP_260593577.1">
    <property type="nucleotide sequence ID" value="NZ_CP104003.1"/>
</dbReference>
<organism evidence="1 2">
    <name type="scientific">Salinirubellus salinus</name>
    <dbReference type="NCBI Taxonomy" id="1364945"/>
    <lineage>
        <taxon>Archaea</taxon>
        <taxon>Methanobacteriati</taxon>
        <taxon>Methanobacteriota</taxon>
        <taxon>Stenosarchaea group</taxon>
        <taxon>Halobacteria</taxon>
        <taxon>Halobacteriales</taxon>
        <taxon>Natronomonadaceae</taxon>
        <taxon>Salinirubellus</taxon>
    </lineage>
</organism>
<accession>A0A9E7UAZ5</accession>
<dbReference type="Gene3D" id="2.30.110.10">
    <property type="entry name" value="Electron Transport, Fmn-binding Protein, Chain A"/>
    <property type="match status" value="1"/>
</dbReference>
<dbReference type="InterPro" id="IPR012349">
    <property type="entry name" value="Split_barrel_FMN-bd"/>
</dbReference>
<dbReference type="EMBL" id="CP104003">
    <property type="protein sequence ID" value="UWM54557.1"/>
    <property type="molecule type" value="Genomic_DNA"/>
</dbReference>
<dbReference type="Pfam" id="PF12900">
    <property type="entry name" value="Pyridox_ox_2"/>
    <property type="match status" value="1"/>
</dbReference>
<reference evidence="1" key="1">
    <citation type="submission" date="2022-09" db="EMBL/GenBank/DDBJ databases">
        <title>Diverse halophilic archaea isolated from saline environments.</title>
        <authorList>
            <person name="Cui H.-L."/>
        </authorList>
    </citation>
    <scope>NUCLEOTIDE SEQUENCE</scope>
    <source>
        <strain evidence="1">ZS-35-S2</strain>
    </source>
</reference>
<evidence type="ECO:0000313" key="2">
    <source>
        <dbReference type="Proteomes" id="UP001057580"/>
    </source>
</evidence>
<dbReference type="AlphaFoldDB" id="A0A9E7UAZ5"/>
<dbReference type="InterPro" id="IPR024747">
    <property type="entry name" value="Pyridox_Oxase-rel"/>
</dbReference>
<dbReference type="KEGG" id="ssai:N0B31_20845"/>